<feature type="transmembrane region" description="Helical" evidence="7">
    <location>
        <begin position="75"/>
        <end position="93"/>
    </location>
</feature>
<organism evidence="8 9">
    <name type="scientific">Cladobotryum mycophilum</name>
    <dbReference type="NCBI Taxonomy" id="491253"/>
    <lineage>
        <taxon>Eukaryota</taxon>
        <taxon>Fungi</taxon>
        <taxon>Dikarya</taxon>
        <taxon>Ascomycota</taxon>
        <taxon>Pezizomycotina</taxon>
        <taxon>Sordariomycetes</taxon>
        <taxon>Hypocreomycetidae</taxon>
        <taxon>Hypocreales</taxon>
        <taxon>Hypocreaceae</taxon>
        <taxon>Cladobotryum</taxon>
    </lineage>
</organism>
<feature type="transmembrane region" description="Helical" evidence="7">
    <location>
        <begin position="159"/>
        <end position="180"/>
    </location>
</feature>
<sequence>MGSNDIPPPSAPTWLIPVSTGALACGMLGWLGCYVLMIRRSLATKATPMPIIALGLNLSWEVVYAGYVTEMPIEMAGFVCWLAFNLGVLYATLKTARYSFASSPLVARNVGLILGVTFAAGLVINYVFARWWFLEPHRGYGDKTGKSWKGSQARDATELAYWTAGVAQIPLSVGSIAMLLQRGHSGGHSYAIWFCRFFGTAMGLPVTNILMWYYWPEAHQYVFEPMSLIIVGTSLVCDLVYPFVLAYVRSTERILPDRTVIAGDYHSRAVEDKTK</sequence>
<name>A0ABR0SAV1_9HYPO</name>
<feature type="transmembrane region" description="Helical" evidence="7">
    <location>
        <begin position="227"/>
        <end position="248"/>
    </location>
</feature>
<feature type="transmembrane region" description="Helical" evidence="7">
    <location>
        <begin position="105"/>
        <end position="128"/>
    </location>
</feature>
<dbReference type="PANTHER" id="PTHR42038">
    <property type="match status" value="1"/>
</dbReference>
<feature type="transmembrane region" description="Helical" evidence="7">
    <location>
        <begin position="14"/>
        <end position="37"/>
    </location>
</feature>
<accession>A0ABR0SAV1</accession>
<dbReference type="PANTHER" id="PTHR42038:SF2">
    <property type="entry name" value="TERPENE CYCLASE AUSL"/>
    <property type="match status" value="1"/>
</dbReference>
<comment type="subcellular location">
    <subcellularLocation>
        <location evidence="1">Membrane</location>
        <topology evidence="1">Multi-pass membrane protein</topology>
    </subcellularLocation>
</comment>
<evidence type="ECO:0000256" key="3">
    <source>
        <dbReference type="ARBA" id="ARBA00006757"/>
    </source>
</evidence>
<gene>
    <name evidence="8" type="ORF">PT974_10720</name>
</gene>
<feature type="transmembrane region" description="Helical" evidence="7">
    <location>
        <begin position="49"/>
        <end position="69"/>
    </location>
</feature>
<keyword evidence="9" id="KW-1185">Reference proteome</keyword>
<proteinExistence type="inferred from homology"/>
<dbReference type="InterPro" id="IPR039020">
    <property type="entry name" value="PaxB-like"/>
</dbReference>
<keyword evidence="4 7" id="KW-0812">Transmembrane</keyword>
<evidence type="ECO:0000256" key="6">
    <source>
        <dbReference type="ARBA" id="ARBA00023136"/>
    </source>
</evidence>
<comment type="similarity">
    <text evidence="3">Belongs to the paxB family.</text>
</comment>
<comment type="pathway">
    <text evidence="2">Secondary metabolite biosynthesis.</text>
</comment>
<evidence type="ECO:0000256" key="2">
    <source>
        <dbReference type="ARBA" id="ARBA00005179"/>
    </source>
</evidence>
<reference evidence="8 9" key="1">
    <citation type="submission" date="2024-01" db="EMBL/GenBank/DDBJ databases">
        <title>Complete genome of Cladobotryum mycophilum ATHUM6906.</title>
        <authorList>
            <person name="Christinaki A.C."/>
            <person name="Myridakis A.I."/>
            <person name="Kouvelis V.N."/>
        </authorList>
    </citation>
    <scope>NUCLEOTIDE SEQUENCE [LARGE SCALE GENOMIC DNA]</scope>
    <source>
        <strain evidence="8 9">ATHUM6906</strain>
    </source>
</reference>
<dbReference type="EMBL" id="JAVFKD010000015">
    <property type="protein sequence ID" value="KAK5989218.1"/>
    <property type="molecule type" value="Genomic_DNA"/>
</dbReference>
<evidence type="ECO:0000256" key="7">
    <source>
        <dbReference type="SAM" id="Phobius"/>
    </source>
</evidence>
<keyword evidence="6 7" id="KW-0472">Membrane</keyword>
<comment type="caution">
    <text evidence="8">The sequence shown here is derived from an EMBL/GenBank/DDBJ whole genome shotgun (WGS) entry which is preliminary data.</text>
</comment>
<dbReference type="Pfam" id="PF25129">
    <property type="entry name" value="Pyr4-TMTC"/>
    <property type="match status" value="1"/>
</dbReference>
<evidence type="ECO:0000256" key="1">
    <source>
        <dbReference type="ARBA" id="ARBA00004141"/>
    </source>
</evidence>
<dbReference type="Proteomes" id="UP001338125">
    <property type="component" value="Unassembled WGS sequence"/>
</dbReference>
<protein>
    <submittedName>
        <fullName evidence="8">Terpene cyclase ascF</fullName>
    </submittedName>
</protein>
<evidence type="ECO:0000256" key="4">
    <source>
        <dbReference type="ARBA" id="ARBA00022692"/>
    </source>
</evidence>
<feature type="transmembrane region" description="Helical" evidence="7">
    <location>
        <begin position="192"/>
        <end position="215"/>
    </location>
</feature>
<keyword evidence="5 7" id="KW-1133">Transmembrane helix</keyword>
<evidence type="ECO:0000256" key="5">
    <source>
        <dbReference type="ARBA" id="ARBA00022989"/>
    </source>
</evidence>
<evidence type="ECO:0000313" key="9">
    <source>
        <dbReference type="Proteomes" id="UP001338125"/>
    </source>
</evidence>
<evidence type="ECO:0000313" key="8">
    <source>
        <dbReference type="EMBL" id="KAK5989218.1"/>
    </source>
</evidence>